<feature type="signal peptide" evidence="1">
    <location>
        <begin position="1"/>
        <end position="17"/>
    </location>
</feature>
<dbReference type="EMBL" id="CP119316">
    <property type="protein sequence ID" value="WEK45828.1"/>
    <property type="molecule type" value="Genomic_DNA"/>
</dbReference>
<dbReference type="Proteomes" id="UP001218362">
    <property type="component" value="Chromosome"/>
</dbReference>
<feature type="chain" id="PRO_5042511107" evidence="1">
    <location>
        <begin position="18"/>
        <end position="127"/>
    </location>
</feature>
<evidence type="ECO:0000256" key="1">
    <source>
        <dbReference type="SAM" id="SignalP"/>
    </source>
</evidence>
<evidence type="ECO:0000313" key="3">
    <source>
        <dbReference type="Proteomes" id="UP001218362"/>
    </source>
</evidence>
<dbReference type="AlphaFoldDB" id="A0AAJ5X589"/>
<sequence length="127" mass="13660">MKRLIPLLALLAAPVCAQQAAPAPQLDLEETSMLRCSAVFAIVAGDQQRGDPNASTWPPLAARGKEYFVVASARLIEKHQFTHEQVQALLVAEAGRLQHQGAGAKDPRQYLASLMQPCMLSLEASGL</sequence>
<keyword evidence="1" id="KW-0732">Signal</keyword>
<organism evidence="2 3">
    <name type="scientific">Candidatus Andeanibacterium colombiense</name>
    <dbReference type="NCBI Taxonomy" id="3121345"/>
    <lineage>
        <taxon>Bacteria</taxon>
        <taxon>Pseudomonadati</taxon>
        <taxon>Pseudomonadota</taxon>
        <taxon>Alphaproteobacteria</taxon>
        <taxon>Sphingomonadales</taxon>
        <taxon>Sphingomonadaceae</taxon>
        <taxon>Candidatus Andeanibacterium</taxon>
    </lineage>
</organism>
<dbReference type="KEGG" id="acob:P0Y56_12425"/>
<accession>A0AAJ5X589</accession>
<proteinExistence type="predicted"/>
<gene>
    <name evidence="2" type="ORF">P0Y56_12425</name>
</gene>
<reference evidence="2" key="1">
    <citation type="submission" date="2023-03" db="EMBL/GenBank/DDBJ databases">
        <title>Andean soil-derived lignocellulolytic bacterial consortium as a source of novel taxa and putative plastic-active enzymes.</title>
        <authorList>
            <person name="Diaz-Garcia L."/>
            <person name="Chuvochina M."/>
            <person name="Feuerriegel G."/>
            <person name="Bunk B."/>
            <person name="Sproer C."/>
            <person name="Streit W.R."/>
            <person name="Rodriguez L.M."/>
            <person name="Overmann J."/>
            <person name="Jimenez D.J."/>
        </authorList>
    </citation>
    <scope>NUCLEOTIDE SEQUENCE</scope>
    <source>
        <strain evidence="2">MAG 26</strain>
    </source>
</reference>
<name>A0AAJ5X589_9SPHN</name>
<protein>
    <submittedName>
        <fullName evidence="2">Uncharacterized protein</fullName>
    </submittedName>
</protein>
<evidence type="ECO:0000313" key="2">
    <source>
        <dbReference type="EMBL" id="WEK45828.1"/>
    </source>
</evidence>